<protein>
    <submittedName>
        <fullName evidence="2">Uncharacterized protein</fullName>
    </submittedName>
</protein>
<evidence type="ECO:0000313" key="2">
    <source>
        <dbReference type="EMBL" id="TFZ81732.1"/>
    </source>
</evidence>
<accession>A0A4Z0F661</accession>
<evidence type="ECO:0000256" key="1">
    <source>
        <dbReference type="SAM" id="SignalP"/>
    </source>
</evidence>
<keyword evidence="3" id="KW-1185">Reference proteome</keyword>
<keyword evidence="1" id="KW-0732">Signal</keyword>
<name>A0A4Z0F661_9GAMM</name>
<organism evidence="2 3">
    <name type="scientific">Candidatus Macondimonas diazotrophica</name>
    <dbReference type="NCBI Taxonomy" id="2305248"/>
    <lineage>
        <taxon>Bacteria</taxon>
        <taxon>Pseudomonadati</taxon>
        <taxon>Pseudomonadota</taxon>
        <taxon>Gammaproteobacteria</taxon>
        <taxon>Chromatiales</taxon>
        <taxon>Ectothiorhodospiraceae</taxon>
        <taxon>Candidatus Macondimonas</taxon>
    </lineage>
</organism>
<comment type="caution">
    <text evidence="2">The sequence shown here is derived from an EMBL/GenBank/DDBJ whole genome shotgun (WGS) entry which is preliminary data.</text>
</comment>
<gene>
    <name evidence="2" type="ORF">E4680_11185</name>
</gene>
<dbReference type="EMBL" id="SRIO01000016">
    <property type="protein sequence ID" value="TFZ81732.1"/>
    <property type="molecule type" value="Genomic_DNA"/>
</dbReference>
<feature type="signal peptide" evidence="1">
    <location>
        <begin position="1"/>
        <end position="21"/>
    </location>
</feature>
<feature type="chain" id="PRO_5021419734" evidence="1">
    <location>
        <begin position="22"/>
        <end position="136"/>
    </location>
</feature>
<evidence type="ECO:0000313" key="3">
    <source>
        <dbReference type="Proteomes" id="UP000297890"/>
    </source>
</evidence>
<sequence length="136" mass="14390">MKKFLLPLTAPLLAAPLAAQAALQPLDDDSLSAVHAQGFYTLRAGELDLYTLDTTTIGARNVRGVEFSTVYQAAYSRAPNVIDTAKDTALETTNAALVPVTVSLRAQFALIPIVGDALAAQYTPVKVEFSPTIPST</sequence>
<dbReference type="Proteomes" id="UP000297890">
    <property type="component" value="Unassembled WGS sequence"/>
</dbReference>
<dbReference type="AlphaFoldDB" id="A0A4Z0F661"/>
<dbReference type="RefSeq" id="WP_135282501.1">
    <property type="nucleotide sequence ID" value="NZ_SRIO01000016.1"/>
</dbReference>
<proteinExistence type="predicted"/>
<reference evidence="2 3" key="1">
    <citation type="journal article" date="2019" name="ISME J.">
        <title>Candidatus Macondimonas diazotrophica, a novel gammaproteobacterial genus dominating crude-oil-contaminated coastal sediments.</title>
        <authorList>
            <person name="Karthikeyan S."/>
            <person name="Konstantinidis K."/>
        </authorList>
    </citation>
    <scope>NUCLEOTIDE SEQUENCE [LARGE SCALE GENOMIC DNA]</scope>
    <source>
        <strain evidence="2 3">KTK01</strain>
    </source>
</reference>